<dbReference type="InterPro" id="IPR039069">
    <property type="entry name" value="CE7"/>
</dbReference>
<proteinExistence type="predicted"/>
<reference evidence="4 5" key="1">
    <citation type="submission" date="2019-11" db="EMBL/GenBank/DDBJ databases">
        <title>Characterisation of Fundicoccus ignavus gen. nov. sp. nov., a novel genus of the family Aerococcaceae isolated from bulk tank milk.</title>
        <authorList>
            <person name="Siebert A."/>
            <person name="Huptas C."/>
            <person name="Wenning M."/>
            <person name="Scherer S."/>
            <person name="Doll E.V."/>
        </authorList>
    </citation>
    <scope>NUCLEOTIDE SEQUENCE [LARGE SCALE GENOMIC DNA]</scope>
    <source>
        <strain evidence="4 5">DSM 109653</strain>
    </source>
</reference>
<dbReference type="SUPFAM" id="SSF53474">
    <property type="entry name" value="alpha/beta-Hydrolases"/>
    <property type="match status" value="1"/>
</dbReference>
<dbReference type="Proteomes" id="UP000469870">
    <property type="component" value="Unassembled WGS sequence"/>
</dbReference>
<organism evidence="4 5">
    <name type="scientific">Fundicoccus ignavus</name>
    <dbReference type="NCBI Taxonomy" id="2664442"/>
    <lineage>
        <taxon>Bacteria</taxon>
        <taxon>Bacillati</taxon>
        <taxon>Bacillota</taxon>
        <taxon>Bacilli</taxon>
        <taxon>Lactobacillales</taxon>
        <taxon>Aerococcaceae</taxon>
        <taxon>Fundicoccus</taxon>
    </lineage>
</organism>
<evidence type="ECO:0000256" key="2">
    <source>
        <dbReference type="PIRSR" id="PIRSR639069-2"/>
    </source>
</evidence>
<dbReference type="EMBL" id="WJQR01000005">
    <property type="protein sequence ID" value="MRI81613.1"/>
    <property type="molecule type" value="Genomic_DNA"/>
</dbReference>
<sequence>MSLAEMKDYRGRMDVPEDFAQFWQEQVDALEFPNNFQLDKMNFDLAFIDCYELRFKSEPAAEVYAKCIVPRHAENVPVIFYFHGYQGQGPDWSEMFKFSAAGFAVVCMDVRGQSGYSTDGSSFKGNTVKGHIIRGAIQGREHLFYREIYLDLCRLVNLVSTFTWADEERLYTYGASQGAALALVTAALNPQIQKTVAIYPFLSDFKRVLELGDTSEAYNELFRYFKFHDPFHETEAELLHTLSYIDVKNFAHLIQAEVKMITGLQDDVCPPSTQFAIYNRLEGDKELKIMPEYNHEAMNVKVNDLVFNWLVGSKINI</sequence>
<dbReference type="InterPro" id="IPR008391">
    <property type="entry name" value="AXE1_dom"/>
</dbReference>
<name>A0A844BUL6_9LACT</name>
<dbReference type="GO" id="GO:0052689">
    <property type="term" value="F:carboxylic ester hydrolase activity"/>
    <property type="evidence" value="ECO:0007669"/>
    <property type="project" value="TreeGrafter"/>
</dbReference>
<feature type="active site" description="Charge relay system" evidence="1">
    <location>
        <position position="266"/>
    </location>
</feature>
<dbReference type="Pfam" id="PF05448">
    <property type="entry name" value="AXE1"/>
    <property type="match status" value="1"/>
</dbReference>
<comment type="caution">
    <text evidence="4">The sequence shown here is derived from an EMBL/GenBank/DDBJ whole genome shotgun (WGS) entry which is preliminary data.</text>
</comment>
<accession>A0A844BUL6</accession>
<evidence type="ECO:0000259" key="3">
    <source>
        <dbReference type="Pfam" id="PF05448"/>
    </source>
</evidence>
<evidence type="ECO:0000313" key="5">
    <source>
        <dbReference type="Proteomes" id="UP000469870"/>
    </source>
</evidence>
<evidence type="ECO:0000313" key="4">
    <source>
        <dbReference type="EMBL" id="MRI81613.1"/>
    </source>
</evidence>
<feature type="active site" description="Nucleophile" evidence="1">
    <location>
        <position position="176"/>
    </location>
</feature>
<dbReference type="InterPro" id="IPR029058">
    <property type="entry name" value="AB_hydrolase_fold"/>
</dbReference>
<dbReference type="Gene3D" id="3.40.50.1820">
    <property type="entry name" value="alpha/beta hydrolase"/>
    <property type="match status" value="1"/>
</dbReference>
<dbReference type="GO" id="GO:0005976">
    <property type="term" value="P:polysaccharide metabolic process"/>
    <property type="evidence" value="ECO:0007669"/>
    <property type="project" value="TreeGrafter"/>
</dbReference>
<protein>
    <submittedName>
        <fullName evidence="4">Prolyl oligopeptidase family serine peptidase</fullName>
    </submittedName>
</protein>
<feature type="binding site" evidence="2">
    <location>
        <position position="85"/>
    </location>
    <ligand>
        <name>substrate</name>
    </ligand>
</feature>
<dbReference type="PANTHER" id="PTHR40111:SF1">
    <property type="entry name" value="CEPHALOSPORIN-C DEACETYLASE"/>
    <property type="match status" value="1"/>
</dbReference>
<dbReference type="AlphaFoldDB" id="A0A844BUL6"/>
<feature type="active site" description="Charge relay system" evidence="1">
    <location>
        <position position="295"/>
    </location>
</feature>
<dbReference type="PANTHER" id="PTHR40111">
    <property type="entry name" value="CEPHALOSPORIN-C DEACETYLASE"/>
    <property type="match status" value="1"/>
</dbReference>
<evidence type="ECO:0000256" key="1">
    <source>
        <dbReference type="PIRSR" id="PIRSR639069-1"/>
    </source>
</evidence>
<gene>
    <name evidence="4" type="ORF">GIY11_06235</name>
</gene>
<feature type="domain" description="Acetyl xylan esterase" evidence="3">
    <location>
        <begin position="1"/>
        <end position="311"/>
    </location>
</feature>